<dbReference type="OrthoDB" id="9790194at2"/>
<protein>
    <submittedName>
        <fullName evidence="3">Uncharacterized protein</fullName>
    </submittedName>
</protein>
<accession>A0A0G9H2W6</accession>
<sequence>MRPLAILLTAFVLLPASSHGAAPAVGGPFQLTDQDGRAVTQASFAGRPLLLYFGYTSCPDVCPVDLAKMVKIAAAVRQSSGKAVTPVFVTIDPERDTPARLQAYVRAFGKDVVGLTGTRTQIDAVTEEYHVYFKKVPVDGGYLMDHSTVLFLVGANGVYLDHYGRKLPEEDVARRVVTALQASGT</sequence>
<dbReference type="RefSeq" id="WP_052767358.1">
    <property type="nucleotide sequence ID" value="NZ_CP017480.1"/>
</dbReference>
<keyword evidence="2" id="KW-0186">Copper</keyword>
<name>A0A0G9H2W6_9GAMM</name>
<dbReference type="Proteomes" id="UP000182987">
    <property type="component" value="Chromosome"/>
</dbReference>
<evidence type="ECO:0000256" key="2">
    <source>
        <dbReference type="ARBA" id="ARBA00023008"/>
    </source>
</evidence>
<dbReference type="Pfam" id="PF02630">
    <property type="entry name" value="SCO1-SenC"/>
    <property type="match status" value="1"/>
</dbReference>
<proteinExistence type="inferred from homology"/>
<comment type="similarity">
    <text evidence="1">Belongs to the SCO1/2 family.</text>
</comment>
<dbReference type="InterPro" id="IPR013766">
    <property type="entry name" value="Thioredoxin_domain"/>
</dbReference>
<dbReference type="InterPro" id="IPR003782">
    <property type="entry name" value="SCO1/SenC"/>
</dbReference>
<dbReference type="SUPFAM" id="SSF52833">
    <property type="entry name" value="Thioredoxin-like"/>
    <property type="match status" value="1"/>
</dbReference>
<evidence type="ECO:0000256" key="1">
    <source>
        <dbReference type="ARBA" id="ARBA00010996"/>
    </source>
</evidence>
<dbReference type="EMBL" id="CP017480">
    <property type="protein sequence ID" value="APG05466.1"/>
    <property type="molecule type" value="Genomic_DNA"/>
</dbReference>
<dbReference type="Gene3D" id="3.40.30.10">
    <property type="entry name" value="Glutaredoxin"/>
    <property type="match status" value="1"/>
</dbReference>
<dbReference type="PANTHER" id="PTHR12151:SF25">
    <property type="entry name" value="LINALOOL DEHYDRATASE_ISOMERASE DOMAIN-CONTAINING PROTEIN"/>
    <property type="match status" value="1"/>
</dbReference>
<dbReference type="PANTHER" id="PTHR12151">
    <property type="entry name" value="ELECTRON TRANSPORT PROTIN SCO1/SENC FAMILY MEMBER"/>
    <property type="match status" value="1"/>
</dbReference>
<keyword evidence="4" id="KW-1185">Reference proteome</keyword>
<dbReference type="InterPro" id="IPR036249">
    <property type="entry name" value="Thioredoxin-like_sf"/>
</dbReference>
<reference evidence="4" key="1">
    <citation type="submission" date="2016-09" db="EMBL/GenBank/DDBJ databases">
        <authorList>
            <person name="Lysoe E."/>
        </authorList>
    </citation>
    <scope>NUCLEOTIDE SEQUENCE [LARGE SCALE GENOMIC DNA]</scope>
    <source>
        <strain evidence="4">LJ96T</strain>
    </source>
</reference>
<gene>
    <name evidence="3" type="ORF">BJI69_17180</name>
</gene>
<dbReference type="KEGG" id="lrz:BJI69_17180"/>
<dbReference type="CDD" id="cd02968">
    <property type="entry name" value="SCO"/>
    <property type="match status" value="1"/>
</dbReference>
<dbReference type="PATRIC" id="fig|1440763.5.peg.3949"/>
<dbReference type="PROSITE" id="PS51352">
    <property type="entry name" value="THIOREDOXIN_2"/>
    <property type="match status" value="1"/>
</dbReference>
<organism evidence="3 4">
    <name type="scientific">Luteibacter rhizovicinus DSM 16549</name>
    <dbReference type="NCBI Taxonomy" id="1440763"/>
    <lineage>
        <taxon>Bacteria</taxon>
        <taxon>Pseudomonadati</taxon>
        <taxon>Pseudomonadota</taxon>
        <taxon>Gammaproteobacteria</taxon>
        <taxon>Lysobacterales</taxon>
        <taxon>Rhodanobacteraceae</taxon>
        <taxon>Luteibacter</taxon>
    </lineage>
</organism>
<dbReference type="AlphaFoldDB" id="A0A0G9H2W6"/>
<dbReference type="STRING" id="1440763.BJI69_17180"/>
<evidence type="ECO:0000313" key="4">
    <source>
        <dbReference type="Proteomes" id="UP000182987"/>
    </source>
</evidence>
<dbReference type="FunFam" id="3.40.30.10:FF:000013">
    <property type="entry name" value="Blast:Protein SCO1 homolog, mitochondrial"/>
    <property type="match status" value="1"/>
</dbReference>
<evidence type="ECO:0000313" key="3">
    <source>
        <dbReference type="EMBL" id="APG05466.1"/>
    </source>
</evidence>